<accession>A0A7G3A8N4</accession>
<dbReference type="AlphaFoldDB" id="A0A7G3A8N4"/>
<dbReference type="GO" id="GO:0004454">
    <property type="term" value="F:ketohexokinase activity"/>
    <property type="evidence" value="ECO:0007669"/>
    <property type="project" value="InterPro"/>
</dbReference>
<keyword evidence="2" id="KW-0418">Kinase</keyword>
<name>A0A7G3A8N4_LUTLO</name>
<dbReference type="Gene3D" id="3.40.1190.20">
    <property type="match status" value="1"/>
</dbReference>
<sequence>MDVIQVCDVYPEEDSDIRSKHGRWQRGGNPSNNCTIFSLMGVKCEYMGTLSDSIMSNLLLDDFQKRKIVTKNCIIHKGCETPFSSVLLSLQNGTRTIVHSNPNLPEMTFSDFSQCNLREYTWIHFEPRNPPEMQQMMVAVHKWNEKAITTKKITVSLELEKPGKHPADLAELAHIVFLSRIYAEKELQAKDMTSALTSLRKRLQNKCKIICAWGSEGSAAMDVNGKIYCAPSFPPEKVVDSLGAGDTFCASTVYALAHGKSLFAAILYGNMIAGAKVGFHGYDAIENIYKDIYSALPL</sequence>
<dbReference type="InterPro" id="IPR029056">
    <property type="entry name" value="Ribokinase-like"/>
</dbReference>
<dbReference type="InterPro" id="IPR011611">
    <property type="entry name" value="PfkB_dom"/>
</dbReference>
<dbReference type="VEuPathDB" id="VectorBase:LLONM1_006714"/>
<dbReference type="InterPro" id="IPR034093">
    <property type="entry name" value="KHK"/>
</dbReference>
<protein>
    <submittedName>
        <fullName evidence="2">Putative carbohydrate kinase</fullName>
    </submittedName>
</protein>
<dbReference type="SUPFAM" id="SSF53613">
    <property type="entry name" value="Ribokinase-like"/>
    <property type="match status" value="1"/>
</dbReference>
<dbReference type="Pfam" id="PF00294">
    <property type="entry name" value="PfkB"/>
    <property type="match status" value="1"/>
</dbReference>
<dbReference type="PANTHER" id="PTHR42774:SF3">
    <property type="entry name" value="KETOHEXOKINASE"/>
    <property type="match status" value="1"/>
</dbReference>
<dbReference type="InterPro" id="IPR052562">
    <property type="entry name" value="Ketohexokinase-related"/>
</dbReference>
<dbReference type="GO" id="GO:0006000">
    <property type="term" value="P:fructose metabolic process"/>
    <property type="evidence" value="ECO:0007669"/>
    <property type="project" value="InterPro"/>
</dbReference>
<feature type="domain" description="Carbohydrate kinase PfkB" evidence="1">
    <location>
        <begin position="10"/>
        <end position="281"/>
    </location>
</feature>
<proteinExistence type="predicted"/>
<reference evidence="2" key="1">
    <citation type="journal article" date="2020" name="BMC">
        <title>Leishmania infection induces a limited differential gene expression in the sand fly midgut.</title>
        <authorList>
            <person name="Coutinho-Abreu I.V."/>
            <person name="Serafim T.D."/>
            <person name="Meneses C."/>
            <person name="Kamhawi S."/>
            <person name="Oliveira F."/>
            <person name="Valenzuela J.G."/>
        </authorList>
    </citation>
    <scope>NUCLEOTIDE SEQUENCE</scope>
    <source>
        <strain evidence="2">Jacobina</strain>
        <tissue evidence="2">Midgut</tissue>
    </source>
</reference>
<organism evidence="2">
    <name type="scientific">Lutzomyia longipalpis</name>
    <name type="common">Sand fly</name>
    <dbReference type="NCBI Taxonomy" id="7200"/>
    <lineage>
        <taxon>Eukaryota</taxon>
        <taxon>Metazoa</taxon>
        <taxon>Ecdysozoa</taxon>
        <taxon>Arthropoda</taxon>
        <taxon>Hexapoda</taxon>
        <taxon>Insecta</taxon>
        <taxon>Pterygota</taxon>
        <taxon>Neoptera</taxon>
        <taxon>Endopterygota</taxon>
        <taxon>Diptera</taxon>
        <taxon>Nematocera</taxon>
        <taxon>Psychodoidea</taxon>
        <taxon>Psychodidae</taxon>
        <taxon>Lutzomyia</taxon>
        <taxon>Lutzomyia</taxon>
    </lineage>
</organism>
<dbReference type="PANTHER" id="PTHR42774">
    <property type="entry name" value="PHOSPHOTRANSFERASE SYSTEM TRANSPORT PROTEIN"/>
    <property type="match status" value="1"/>
</dbReference>
<keyword evidence="2" id="KW-0808">Transferase</keyword>
<evidence type="ECO:0000259" key="1">
    <source>
        <dbReference type="Pfam" id="PF00294"/>
    </source>
</evidence>
<dbReference type="EMBL" id="GITU01001308">
    <property type="protein sequence ID" value="MBC1170011.1"/>
    <property type="molecule type" value="Transcribed_RNA"/>
</dbReference>
<dbReference type="CDD" id="cd01939">
    <property type="entry name" value="Ketohexokinase"/>
    <property type="match status" value="1"/>
</dbReference>
<evidence type="ECO:0000313" key="2">
    <source>
        <dbReference type="EMBL" id="MBC1170011.1"/>
    </source>
</evidence>